<evidence type="ECO:0000313" key="3">
    <source>
        <dbReference type="Proteomes" id="UP000198929"/>
    </source>
</evidence>
<dbReference type="InterPro" id="IPR000801">
    <property type="entry name" value="Esterase-like"/>
</dbReference>
<dbReference type="SUPFAM" id="SSF53474">
    <property type="entry name" value="alpha/beta-Hydrolases"/>
    <property type="match status" value="1"/>
</dbReference>
<keyword evidence="2" id="KW-0378">Hydrolase</keyword>
<dbReference type="InterPro" id="IPR029058">
    <property type="entry name" value="AB_hydrolase_fold"/>
</dbReference>
<dbReference type="Pfam" id="PF00756">
    <property type="entry name" value="Esterase"/>
    <property type="match status" value="1"/>
</dbReference>
<keyword evidence="1" id="KW-0732">Signal</keyword>
<reference evidence="3" key="1">
    <citation type="submission" date="2016-10" db="EMBL/GenBank/DDBJ databases">
        <authorList>
            <person name="Varghese N."/>
            <person name="Submissions S."/>
        </authorList>
    </citation>
    <scope>NUCLEOTIDE SEQUENCE [LARGE SCALE GENOMIC DNA]</scope>
    <source>
        <strain evidence="3">DSM 20524</strain>
    </source>
</reference>
<protein>
    <submittedName>
        <fullName evidence="2">S-formylglutathione hydrolase FrmB</fullName>
    </submittedName>
</protein>
<dbReference type="EMBL" id="FOGQ01000024">
    <property type="protein sequence ID" value="SES34028.1"/>
    <property type="molecule type" value="Genomic_DNA"/>
</dbReference>
<dbReference type="PANTHER" id="PTHR48098:SF1">
    <property type="entry name" value="DIACYLGLYCEROL ACYLTRANSFERASE_MYCOLYLTRANSFERASE AG85A"/>
    <property type="match status" value="1"/>
</dbReference>
<dbReference type="GO" id="GO:0016747">
    <property type="term" value="F:acyltransferase activity, transferring groups other than amino-acyl groups"/>
    <property type="evidence" value="ECO:0007669"/>
    <property type="project" value="TreeGrafter"/>
</dbReference>
<name>A0A1H9WJF9_9CORY</name>
<gene>
    <name evidence="2" type="ORF">SAMN05661109_02772</name>
</gene>
<proteinExistence type="predicted"/>
<dbReference type="PANTHER" id="PTHR48098">
    <property type="entry name" value="ENTEROCHELIN ESTERASE-RELATED"/>
    <property type="match status" value="1"/>
</dbReference>
<sequence>MLLVGKVQRMKISRMVTGIATALAVVTASLIGPSAALATPPEAAMSSTIGHELAQANMSSGHGPRGPHVTAPDVSGAHLVAKRHLHGNRWEIDVYSPAMGTTITSMALIAPGHAPRPTFYLLSGSEGGQAGQNWAINSNYEQFFADKHVNVITPLGGQRSFYSDWENVDPALGNYKWTTFIAYELPSVIDREFHGNGRDAVGGISASGSGAMDLAAHNPGRFKAAASYSGCPSTGGAFGWAYASVITGTAGGSSHNAWGLPDSPNWNAHNPVRNLDRLRNTALFVSSSHGIPSARERDLQPIWIGPRLVELGSHACSEYFTTHARNAGLHVTRYTPTHGAHSFFLFEESMRESWKVIGPAIGT</sequence>
<evidence type="ECO:0000313" key="2">
    <source>
        <dbReference type="EMBL" id="SES34028.1"/>
    </source>
</evidence>
<dbReference type="Gene3D" id="3.40.50.1820">
    <property type="entry name" value="alpha/beta hydrolase"/>
    <property type="match status" value="1"/>
</dbReference>
<accession>A0A1H9WJF9</accession>
<dbReference type="AlphaFoldDB" id="A0A1H9WJF9"/>
<feature type="signal peptide" evidence="1">
    <location>
        <begin position="1"/>
        <end position="38"/>
    </location>
</feature>
<dbReference type="InterPro" id="IPR050583">
    <property type="entry name" value="Mycobacterial_A85_antigen"/>
</dbReference>
<keyword evidence="3" id="KW-1185">Reference proteome</keyword>
<dbReference type="STRING" id="1121357.SAMN05661109_02772"/>
<dbReference type="GO" id="GO:0016787">
    <property type="term" value="F:hydrolase activity"/>
    <property type="evidence" value="ECO:0007669"/>
    <property type="project" value="UniProtKB-KW"/>
</dbReference>
<evidence type="ECO:0000256" key="1">
    <source>
        <dbReference type="SAM" id="SignalP"/>
    </source>
</evidence>
<organism evidence="2 3">
    <name type="scientific">Corynebacterium cystitidis DSM 20524</name>
    <dbReference type="NCBI Taxonomy" id="1121357"/>
    <lineage>
        <taxon>Bacteria</taxon>
        <taxon>Bacillati</taxon>
        <taxon>Actinomycetota</taxon>
        <taxon>Actinomycetes</taxon>
        <taxon>Mycobacteriales</taxon>
        <taxon>Corynebacteriaceae</taxon>
        <taxon>Corynebacterium</taxon>
    </lineage>
</organism>
<feature type="chain" id="PRO_5011721078" evidence="1">
    <location>
        <begin position="39"/>
        <end position="363"/>
    </location>
</feature>
<dbReference type="Proteomes" id="UP000198929">
    <property type="component" value="Unassembled WGS sequence"/>
</dbReference>